<evidence type="ECO:0000313" key="2">
    <source>
        <dbReference type="Proteomes" id="UP001430679"/>
    </source>
</evidence>
<organism evidence="1 2">
    <name type="scientific">Flavobacterium piscisymbiosum</name>
    <dbReference type="NCBI Taxonomy" id="2893753"/>
    <lineage>
        <taxon>Bacteria</taxon>
        <taxon>Pseudomonadati</taxon>
        <taxon>Bacteroidota</taxon>
        <taxon>Flavobacteriia</taxon>
        <taxon>Flavobacteriales</taxon>
        <taxon>Flavobacteriaceae</taxon>
        <taxon>Flavobacterium</taxon>
    </lineage>
</organism>
<accession>A0ABS8MLL4</accession>
<sequence length="88" mass="10019">MEAVNVTAASVSLFLKIITNSSNEDDEGLKKLKEFVTWLEVFSAVGSVISEFKLRKDAKNLVTYYNENRWPIEFTSDTRGIKARESLE</sequence>
<evidence type="ECO:0000313" key="1">
    <source>
        <dbReference type="EMBL" id="MCC9066383.1"/>
    </source>
</evidence>
<name>A0ABS8MLL4_9FLAO</name>
<gene>
    <name evidence="1" type="ORF">LNP81_25620</name>
</gene>
<keyword evidence="2" id="KW-1185">Reference proteome</keyword>
<comment type="caution">
    <text evidence="1">The sequence shown here is derived from an EMBL/GenBank/DDBJ whole genome shotgun (WGS) entry which is preliminary data.</text>
</comment>
<dbReference type="Proteomes" id="UP001430679">
    <property type="component" value="Unassembled WGS sequence"/>
</dbReference>
<dbReference type="EMBL" id="JAJJMM010000001">
    <property type="protein sequence ID" value="MCC9066383.1"/>
    <property type="molecule type" value="Genomic_DNA"/>
</dbReference>
<protein>
    <submittedName>
        <fullName evidence="1">Uncharacterized protein</fullName>
    </submittedName>
</protein>
<reference evidence="1" key="1">
    <citation type="submission" date="2021-11" db="EMBL/GenBank/DDBJ databases">
        <title>Description of novel Flavobacterium species.</title>
        <authorList>
            <person name="Saticioglu I.B."/>
            <person name="Ay H."/>
            <person name="Altun S."/>
            <person name="Duman M."/>
        </authorList>
    </citation>
    <scope>NUCLEOTIDE SEQUENCE</scope>
    <source>
        <strain evidence="1">F-30</strain>
    </source>
</reference>
<proteinExistence type="predicted"/>
<dbReference type="RefSeq" id="WP_230040292.1">
    <property type="nucleotide sequence ID" value="NZ_JAJJMM010000001.1"/>
</dbReference>